<dbReference type="EMBL" id="JAMZDY010000001">
    <property type="protein sequence ID" value="MCP2372153.1"/>
    <property type="molecule type" value="Genomic_DNA"/>
</dbReference>
<evidence type="ECO:0008006" key="3">
    <source>
        <dbReference type="Google" id="ProtNLM"/>
    </source>
</evidence>
<dbReference type="OrthoDB" id="8899077at2"/>
<name>A0A9X2H3Z6_9MICO</name>
<protein>
    <recommendedName>
        <fullName evidence="3">DUF2332 domain-containing protein</fullName>
    </recommendedName>
</protein>
<organism evidence="1 2">
    <name type="scientific">Agromyces terreus</name>
    <dbReference type="NCBI Taxonomy" id="424795"/>
    <lineage>
        <taxon>Bacteria</taxon>
        <taxon>Bacillati</taxon>
        <taxon>Actinomycetota</taxon>
        <taxon>Actinomycetes</taxon>
        <taxon>Micrococcales</taxon>
        <taxon>Microbacteriaceae</taxon>
        <taxon>Agromyces</taxon>
    </lineage>
</organism>
<dbReference type="Pfam" id="PF10094">
    <property type="entry name" value="DUF2332"/>
    <property type="match status" value="1"/>
</dbReference>
<reference evidence="1" key="1">
    <citation type="submission" date="2022-06" db="EMBL/GenBank/DDBJ databases">
        <title>Sequencing the genomes of 1000 actinobacteria strains.</title>
        <authorList>
            <person name="Klenk H.-P."/>
        </authorList>
    </citation>
    <scope>NUCLEOTIDE SEQUENCE</scope>
    <source>
        <strain evidence="1">DSM 22016</strain>
    </source>
</reference>
<evidence type="ECO:0000313" key="1">
    <source>
        <dbReference type="EMBL" id="MCP2372153.1"/>
    </source>
</evidence>
<sequence>MSTSTDASATTAERYRVFAEVEARRMSATYERWAAGVATDASVLDLLDTLPAPKRQPNLVFSASRLLGAEPGPYAAFADWLHMHWNDVREIVLTHATQTNEAARCALHLPVLAGIDGPIALLEVGASAGLCLYPDRYSYRYSAPTSAEPGRLDPADGPSAVVLDCELRGPAPVPRRLPEIVWRAGIDLNPLDVRSPDDVAWLDALVWPEHDDRRARLRAAAGIAAVDPPHLVSGDLNEQVTALAAAAPGDATLVVFHTAVLMYLDEDGRDRFAAQVRDLPGHWLSVEARRVVRGIRVRDDVPNASSDLVLALDGVQRAWAQPHGRALTWVGTP</sequence>
<evidence type="ECO:0000313" key="2">
    <source>
        <dbReference type="Proteomes" id="UP001139722"/>
    </source>
</evidence>
<comment type="caution">
    <text evidence="1">The sequence shown here is derived from an EMBL/GenBank/DDBJ whole genome shotgun (WGS) entry which is preliminary data.</text>
</comment>
<dbReference type="Proteomes" id="UP001139722">
    <property type="component" value="Unassembled WGS sequence"/>
</dbReference>
<gene>
    <name evidence="1" type="ORF">BJ978_002829</name>
</gene>
<proteinExistence type="predicted"/>
<keyword evidence="2" id="KW-1185">Reference proteome</keyword>
<dbReference type="AlphaFoldDB" id="A0A9X2H3Z6"/>
<accession>A0A9X2H3Z6</accession>
<dbReference type="RefSeq" id="WP_156997729.1">
    <property type="nucleotide sequence ID" value="NZ_JAMZDY010000001.1"/>
</dbReference>
<dbReference type="InterPro" id="IPR011200">
    <property type="entry name" value="UCP012608"/>
</dbReference>